<reference evidence="19" key="1">
    <citation type="submission" date="2022-11" db="UniProtKB">
        <authorList>
            <consortium name="WormBaseParasite"/>
        </authorList>
    </citation>
    <scope>IDENTIFICATION</scope>
</reference>
<keyword evidence="7 14" id="KW-0378">Hydrolase</keyword>
<evidence type="ECO:0000256" key="1">
    <source>
        <dbReference type="ARBA" id="ARBA00004613"/>
    </source>
</evidence>
<comment type="caution">
    <text evidence="13">Lacks conserved residue(s) required for the propagation of feature annotation.</text>
</comment>
<evidence type="ECO:0000256" key="2">
    <source>
        <dbReference type="ARBA" id="ARBA00022525"/>
    </source>
</evidence>
<comment type="cofactor">
    <cofactor evidence="14 15">
        <name>Zn(2+)</name>
        <dbReference type="ChEBI" id="CHEBI:29105"/>
    </cofactor>
    <text evidence="14 15">Binds 1 zinc ion per subunit.</text>
</comment>
<comment type="subcellular location">
    <subcellularLocation>
        <location evidence="1 12">Secreted</location>
    </subcellularLocation>
</comment>
<feature type="chain" id="PRO_5038170260" description="Zinc metalloproteinase" evidence="12 15">
    <location>
        <begin position="21"/>
        <end position="639"/>
    </location>
</feature>
<dbReference type="InterPro" id="IPR024079">
    <property type="entry name" value="MetalloPept_cat_dom_sf"/>
</dbReference>
<evidence type="ECO:0000256" key="9">
    <source>
        <dbReference type="ARBA" id="ARBA00023049"/>
    </source>
</evidence>
<dbReference type="InterPro" id="IPR035914">
    <property type="entry name" value="Sperma_CUB_dom_sf"/>
</dbReference>
<dbReference type="GO" id="GO:0008270">
    <property type="term" value="F:zinc ion binding"/>
    <property type="evidence" value="ECO:0007669"/>
    <property type="project" value="UniProtKB-UniRule"/>
</dbReference>
<keyword evidence="11" id="KW-0325">Glycoprotein</keyword>
<keyword evidence="9 14" id="KW-0482">Metalloprotease</keyword>
<name>A0A915ADF7_PARUN</name>
<feature type="binding site" evidence="14">
    <location>
        <position position="208"/>
    </location>
    <ligand>
        <name>Zn(2+)</name>
        <dbReference type="ChEBI" id="CHEBI:29105"/>
        <note>catalytic</note>
    </ligand>
</feature>
<evidence type="ECO:0000256" key="4">
    <source>
        <dbReference type="ARBA" id="ARBA00022670"/>
    </source>
</evidence>
<dbReference type="InterPro" id="IPR034035">
    <property type="entry name" value="Astacin-like_dom"/>
</dbReference>
<keyword evidence="4 14" id="KW-0645">Protease</keyword>
<dbReference type="PROSITE" id="PS01180">
    <property type="entry name" value="CUB"/>
    <property type="match status" value="1"/>
</dbReference>
<evidence type="ECO:0000256" key="3">
    <source>
        <dbReference type="ARBA" id="ARBA00022536"/>
    </source>
</evidence>
<keyword evidence="3" id="KW-0245">EGF-like domain</keyword>
<evidence type="ECO:0000259" key="16">
    <source>
        <dbReference type="PROSITE" id="PS01180"/>
    </source>
</evidence>
<feature type="binding site" evidence="14">
    <location>
        <position position="204"/>
    </location>
    <ligand>
        <name>Zn(2+)</name>
        <dbReference type="ChEBI" id="CHEBI:29105"/>
        <note>catalytic</note>
    </ligand>
</feature>
<keyword evidence="2 12" id="KW-0964">Secreted</keyword>
<dbReference type="InterPro" id="IPR000859">
    <property type="entry name" value="CUB_dom"/>
</dbReference>
<keyword evidence="10" id="KW-1015">Disulfide bond</keyword>
<evidence type="ECO:0000256" key="15">
    <source>
        <dbReference type="RuleBase" id="RU361183"/>
    </source>
</evidence>
<evidence type="ECO:0000313" key="19">
    <source>
        <dbReference type="WBParaSite" id="PgR003_g163_t03"/>
    </source>
</evidence>
<evidence type="ECO:0000256" key="8">
    <source>
        <dbReference type="ARBA" id="ARBA00022833"/>
    </source>
</evidence>
<dbReference type="InterPro" id="IPR006026">
    <property type="entry name" value="Peptidase_Metallo"/>
</dbReference>
<keyword evidence="6 12" id="KW-0732">Signal</keyword>
<dbReference type="InterPro" id="IPR001506">
    <property type="entry name" value="Peptidase_M12A"/>
</dbReference>
<evidence type="ECO:0000256" key="14">
    <source>
        <dbReference type="PROSITE-ProRule" id="PRU01211"/>
    </source>
</evidence>
<feature type="active site" evidence="14">
    <location>
        <position position="205"/>
    </location>
</feature>
<dbReference type="PANTHER" id="PTHR10127">
    <property type="entry name" value="DISCOIDIN, CUB, EGF, LAMININ , AND ZINC METALLOPROTEASE DOMAIN CONTAINING"/>
    <property type="match status" value="1"/>
</dbReference>
<dbReference type="AlphaFoldDB" id="A0A915ADF7"/>
<dbReference type="Gene3D" id="3.40.390.10">
    <property type="entry name" value="Collagenase (Catalytic Domain)"/>
    <property type="match status" value="1"/>
</dbReference>
<dbReference type="Gene3D" id="2.60.120.290">
    <property type="entry name" value="Spermadhesin, CUB domain"/>
    <property type="match status" value="1"/>
</dbReference>
<dbReference type="PRINTS" id="PR00480">
    <property type="entry name" value="ASTACIN"/>
</dbReference>
<feature type="domain" description="CUB" evidence="16">
    <location>
        <begin position="353"/>
        <end position="461"/>
    </location>
</feature>
<feature type="domain" description="Peptidase M12A" evidence="17">
    <location>
        <begin position="115"/>
        <end position="308"/>
    </location>
</feature>
<organism evidence="18 19">
    <name type="scientific">Parascaris univalens</name>
    <name type="common">Nematode worm</name>
    <dbReference type="NCBI Taxonomy" id="6257"/>
    <lineage>
        <taxon>Eukaryota</taxon>
        <taxon>Metazoa</taxon>
        <taxon>Ecdysozoa</taxon>
        <taxon>Nematoda</taxon>
        <taxon>Chromadorea</taxon>
        <taxon>Rhabditida</taxon>
        <taxon>Spirurina</taxon>
        <taxon>Ascaridomorpha</taxon>
        <taxon>Ascaridoidea</taxon>
        <taxon>Ascarididae</taxon>
        <taxon>Parascaris</taxon>
    </lineage>
</organism>
<evidence type="ECO:0000256" key="13">
    <source>
        <dbReference type="PROSITE-ProRule" id="PRU00059"/>
    </source>
</evidence>
<dbReference type="SMART" id="SM00042">
    <property type="entry name" value="CUB"/>
    <property type="match status" value="1"/>
</dbReference>
<dbReference type="PROSITE" id="PS51864">
    <property type="entry name" value="ASTACIN"/>
    <property type="match status" value="1"/>
</dbReference>
<dbReference type="SUPFAM" id="SSF55486">
    <property type="entry name" value="Metalloproteases ('zincins'), catalytic domain"/>
    <property type="match status" value="1"/>
</dbReference>
<evidence type="ECO:0000256" key="10">
    <source>
        <dbReference type="ARBA" id="ARBA00023157"/>
    </source>
</evidence>
<evidence type="ECO:0000313" key="18">
    <source>
        <dbReference type="Proteomes" id="UP000887569"/>
    </source>
</evidence>
<evidence type="ECO:0000256" key="5">
    <source>
        <dbReference type="ARBA" id="ARBA00022723"/>
    </source>
</evidence>
<protein>
    <recommendedName>
        <fullName evidence="12">Zinc metalloproteinase</fullName>
    </recommendedName>
</protein>
<evidence type="ECO:0000256" key="11">
    <source>
        <dbReference type="ARBA" id="ARBA00023180"/>
    </source>
</evidence>
<dbReference type="SMART" id="SM00209">
    <property type="entry name" value="TSP1"/>
    <property type="match status" value="1"/>
</dbReference>
<evidence type="ECO:0000256" key="6">
    <source>
        <dbReference type="ARBA" id="ARBA00022729"/>
    </source>
</evidence>
<dbReference type="CDD" id="cd04280">
    <property type="entry name" value="ZnMc_astacin_like"/>
    <property type="match status" value="1"/>
</dbReference>
<dbReference type="Pfam" id="PF00431">
    <property type="entry name" value="CUB"/>
    <property type="match status" value="1"/>
</dbReference>
<feature type="binding site" evidence="14">
    <location>
        <position position="214"/>
    </location>
    <ligand>
        <name>Zn(2+)</name>
        <dbReference type="ChEBI" id="CHEBI:29105"/>
        <note>catalytic</note>
    </ligand>
</feature>
<evidence type="ECO:0000256" key="12">
    <source>
        <dbReference type="PIRNR" id="PIRNR036365"/>
    </source>
</evidence>
<accession>A0A915ADF7</accession>
<keyword evidence="8 14" id="KW-0862">Zinc</keyword>
<dbReference type="GO" id="GO:0006508">
    <property type="term" value="P:proteolysis"/>
    <property type="evidence" value="ECO:0007669"/>
    <property type="project" value="UniProtKB-KW"/>
</dbReference>
<keyword evidence="5 14" id="KW-0479">Metal-binding</keyword>
<proteinExistence type="predicted"/>
<dbReference type="SUPFAM" id="SSF82895">
    <property type="entry name" value="TSP-1 type 1 repeat"/>
    <property type="match status" value="1"/>
</dbReference>
<dbReference type="PIRSF" id="PIRSF036365">
    <property type="entry name" value="Astacin_nematoda"/>
    <property type="match status" value="1"/>
</dbReference>
<dbReference type="PROSITE" id="PS01186">
    <property type="entry name" value="EGF_2"/>
    <property type="match status" value="1"/>
</dbReference>
<sequence length="639" mass="71107">MAIGIAAVIVPITLTLITKADFDVQSDDAANDYAEVRVLLNEYYKLIGRKYSSSNDYNAKEVNVALQNSSFDDGTEASTNRKGGVAGELFENDILLTLPQAQRLLKEASGRNLRQAQVGKRYIWPQHNVSYAFGTLDSDWQNLIREALNYVENETCIRFQENSDLSDYLQFIRGSGCWSNIGHVGGRQQISIGYGCEAVGIIAHEILHALGLWHEQSRPDRDQYITINYNNVFPGTHGNFEKRSPSTIDNMGQPYDLGSVMHYGSTAFAIDYSKSTITTFDPKFQQTIGQRATMSFKDTKMINLRYCSEMCSRVLSCQNEGYTDPNKCSRCKCPAGYGGTLCETVEESVPSTCGGEINAVDSYTTLANPPVQEGMRCVWKIKSSAHVEVIIDELKLPCEETCLSYVELKFGAEKTSTGSRLCCSTPSTPIVSENGDFIVIFNNVEEGDRRDVIFQLRYRNYYETSSTAPKTTFISATTPASITSMKMTTPTNGVLPTYGSWSKWSEWSTCSVSCGGCGVRRRVRKCGPNAVVCQGPATMDERCGEKPCPPIVGGFMCRGRLRLPCDLIDKLQFGSPLDNAANLNNSKMPHMNLGGRNHQLIRDYEKNRYARSTATSDKQFCEKWALFHSLFALYTSLQC</sequence>
<dbReference type="InterPro" id="IPR017050">
    <property type="entry name" value="Metallopeptidase_nem"/>
</dbReference>
<dbReference type="SUPFAM" id="SSF49854">
    <property type="entry name" value="Spermadhesin, CUB domain"/>
    <property type="match status" value="1"/>
</dbReference>
<evidence type="ECO:0000256" key="7">
    <source>
        <dbReference type="ARBA" id="ARBA00022801"/>
    </source>
</evidence>
<dbReference type="GO" id="GO:0004222">
    <property type="term" value="F:metalloendopeptidase activity"/>
    <property type="evidence" value="ECO:0007669"/>
    <property type="project" value="UniProtKB-UniRule"/>
</dbReference>
<dbReference type="SMART" id="SM00235">
    <property type="entry name" value="ZnMc"/>
    <property type="match status" value="1"/>
</dbReference>
<evidence type="ECO:0000259" key="17">
    <source>
        <dbReference type="PROSITE" id="PS51864"/>
    </source>
</evidence>
<dbReference type="WBParaSite" id="PgR003_g163_t03">
    <property type="protein sequence ID" value="PgR003_g163_t03"/>
    <property type="gene ID" value="PgR003_g163"/>
</dbReference>
<dbReference type="Pfam" id="PF01400">
    <property type="entry name" value="Astacin"/>
    <property type="match status" value="1"/>
</dbReference>
<dbReference type="Gene3D" id="2.20.100.10">
    <property type="entry name" value="Thrombospondin type-1 (TSP1) repeat"/>
    <property type="match status" value="1"/>
</dbReference>
<dbReference type="PROSITE" id="PS50092">
    <property type="entry name" value="TSP1"/>
    <property type="match status" value="1"/>
</dbReference>
<dbReference type="PANTHER" id="PTHR10127:SF831">
    <property type="entry name" value="ZINC METALLOPROTEINASE NAS-37"/>
    <property type="match status" value="1"/>
</dbReference>
<dbReference type="Pfam" id="PF00090">
    <property type="entry name" value="TSP_1"/>
    <property type="match status" value="1"/>
</dbReference>
<feature type="signal peptide" evidence="12 15">
    <location>
        <begin position="1"/>
        <end position="20"/>
    </location>
</feature>
<dbReference type="GO" id="GO:0005576">
    <property type="term" value="C:extracellular region"/>
    <property type="evidence" value="ECO:0007669"/>
    <property type="project" value="UniProtKB-SubCell"/>
</dbReference>
<dbReference type="FunFam" id="3.40.390.10:FF:000028">
    <property type="entry name" value="Zinc metalloproteinase"/>
    <property type="match status" value="1"/>
</dbReference>
<dbReference type="InterPro" id="IPR036383">
    <property type="entry name" value="TSP1_rpt_sf"/>
</dbReference>
<dbReference type="PROSITE" id="PS00022">
    <property type="entry name" value="EGF_1"/>
    <property type="match status" value="1"/>
</dbReference>
<dbReference type="Proteomes" id="UP000887569">
    <property type="component" value="Unplaced"/>
</dbReference>
<dbReference type="InterPro" id="IPR000742">
    <property type="entry name" value="EGF"/>
</dbReference>
<dbReference type="InterPro" id="IPR000884">
    <property type="entry name" value="TSP1_rpt"/>
</dbReference>
<keyword evidence="18" id="KW-1185">Reference proteome</keyword>
<dbReference type="GO" id="GO:0018996">
    <property type="term" value="P:molting cycle, collagen and cuticulin-based cuticle"/>
    <property type="evidence" value="ECO:0007669"/>
    <property type="project" value="InterPro"/>
</dbReference>